<accession>A0A6H1U3N0</accession>
<dbReference type="UniPathway" id="UPA00253">
    <property type="reaction ID" value="UER00332"/>
</dbReference>
<feature type="domain" description="Cytidyltransferase-like" evidence="11">
    <location>
        <begin position="6"/>
        <end position="185"/>
    </location>
</feature>
<dbReference type="AlphaFoldDB" id="A0A6H1U3N0"/>
<name>A0A6H1U3N0_9CYAN</name>
<organism evidence="12 13">
    <name type="scientific">Oxynema aestuarii AP17</name>
    <dbReference type="NCBI Taxonomy" id="2064643"/>
    <lineage>
        <taxon>Bacteria</taxon>
        <taxon>Bacillati</taxon>
        <taxon>Cyanobacteriota</taxon>
        <taxon>Cyanophyceae</taxon>
        <taxon>Oscillatoriophycideae</taxon>
        <taxon>Oscillatoriales</taxon>
        <taxon>Oscillatoriaceae</taxon>
        <taxon>Oxynema</taxon>
        <taxon>Oxynema aestuarii</taxon>
    </lineage>
</organism>
<dbReference type="InterPro" id="IPR014729">
    <property type="entry name" value="Rossmann-like_a/b/a_fold"/>
</dbReference>
<evidence type="ECO:0000256" key="7">
    <source>
        <dbReference type="ARBA" id="ARBA00022840"/>
    </source>
</evidence>
<comment type="similarity">
    <text evidence="10">Belongs to the NadD family.</text>
</comment>
<evidence type="ECO:0000256" key="1">
    <source>
        <dbReference type="ARBA" id="ARBA00002324"/>
    </source>
</evidence>
<evidence type="ECO:0000313" key="12">
    <source>
        <dbReference type="EMBL" id="QIZ72987.1"/>
    </source>
</evidence>
<evidence type="ECO:0000256" key="4">
    <source>
        <dbReference type="ARBA" id="ARBA00022679"/>
    </source>
</evidence>
<dbReference type="EC" id="2.7.7.18" evidence="10"/>
<gene>
    <name evidence="10 12" type="primary">nadD</name>
    <name evidence="12" type="ORF">HCG48_22250</name>
</gene>
<keyword evidence="3 10" id="KW-0662">Pyridine nucleotide biosynthesis</keyword>
<comment type="pathway">
    <text evidence="2 10">Cofactor biosynthesis; NAD(+) biosynthesis; deamido-NAD(+) from nicotinate D-ribonucleotide: step 1/1.</text>
</comment>
<evidence type="ECO:0000256" key="2">
    <source>
        <dbReference type="ARBA" id="ARBA00005019"/>
    </source>
</evidence>
<proteinExistence type="inferred from homology"/>
<keyword evidence="8 10" id="KW-0520">NAD</keyword>
<dbReference type="Gene3D" id="3.40.50.620">
    <property type="entry name" value="HUPs"/>
    <property type="match status" value="1"/>
</dbReference>
<dbReference type="Pfam" id="PF01467">
    <property type="entry name" value="CTP_transf_like"/>
    <property type="match status" value="1"/>
</dbReference>
<evidence type="ECO:0000256" key="9">
    <source>
        <dbReference type="ARBA" id="ARBA00048721"/>
    </source>
</evidence>
<dbReference type="SUPFAM" id="SSF52374">
    <property type="entry name" value="Nucleotidylyl transferase"/>
    <property type="match status" value="1"/>
</dbReference>
<evidence type="ECO:0000256" key="5">
    <source>
        <dbReference type="ARBA" id="ARBA00022695"/>
    </source>
</evidence>
<keyword evidence="4 10" id="KW-0808">Transferase</keyword>
<dbReference type="NCBIfam" id="TIGR00482">
    <property type="entry name" value="nicotinate (nicotinamide) nucleotide adenylyltransferase"/>
    <property type="match status" value="1"/>
</dbReference>
<dbReference type="InterPro" id="IPR004821">
    <property type="entry name" value="Cyt_trans-like"/>
</dbReference>
<dbReference type="GO" id="GO:0009435">
    <property type="term" value="P:NAD+ biosynthetic process"/>
    <property type="evidence" value="ECO:0007669"/>
    <property type="project" value="UniProtKB-UniRule"/>
</dbReference>
<evidence type="ECO:0000256" key="8">
    <source>
        <dbReference type="ARBA" id="ARBA00023027"/>
    </source>
</evidence>
<protein>
    <recommendedName>
        <fullName evidence="10">Probable nicotinate-nucleotide adenylyltransferase</fullName>
        <ecNumber evidence="10">2.7.7.18</ecNumber>
    </recommendedName>
    <alternativeName>
        <fullName evidence="10">Deamido-NAD(+) diphosphorylase</fullName>
    </alternativeName>
    <alternativeName>
        <fullName evidence="10">Deamido-NAD(+) pyrophosphorylase</fullName>
    </alternativeName>
    <alternativeName>
        <fullName evidence="10">Nicotinate mononucleotide adenylyltransferase</fullName>
        <shortName evidence="10">NaMN adenylyltransferase</shortName>
    </alternativeName>
</protein>
<evidence type="ECO:0000256" key="6">
    <source>
        <dbReference type="ARBA" id="ARBA00022741"/>
    </source>
</evidence>
<comment type="function">
    <text evidence="1 10">Catalyzes the reversible adenylation of nicotinate mononucleotide (NaMN) to nicotinic acid adenine dinucleotide (NaAD).</text>
</comment>
<reference evidence="12 13" key="1">
    <citation type="submission" date="2020-04" db="EMBL/GenBank/DDBJ databases">
        <authorList>
            <person name="Basu S."/>
            <person name="Maruthanayagam V."/>
            <person name="Chakraborty S."/>
            <person name="Pramanik A."/>
            <person name="Mukherjee J."/>
            <person name="Brink B."/>
        </authorList>
    </citation>
    <scope>NUCLEOTIDE SEQUENCE [LARGE SCALE GENOMIC DNA]</scope>
    <source>
        <strain evidence="12 13">AP17</strain>
    </source>
</reference>
<dbReference type="GO" id="GO:0004515">
    <property type="term" value="F:nicotinate-nucleotide adenylyltransferase activity"/>
    <property type="evidence" value="ECO:0007669"/>
    <property type="project" value="UniProtKB-UniRule"/>
</dbReference>
<dbReference type="PANTHER" id="PTHR39321:SF3">
    <property type="entry name" value="PHOSPHOPANTETHEINE ADENYLYLTRANSFERASE"/>
    <property type="match status" value="1"/>
</dbReference>
<evidence type="ECO:0000256" key="10">
    <source>
        <dbReference type="HAMAP-Rule" id="MF_00244"/>
    </source>
</evidence>
<keyword evidence="6 10" id="KW-0547">Nucleotide-binding</keyword>
<evidence type="ECO:0000259" key="11">
    <source>
        <dbReference type="Pfam" id="PF01467"/>
    </source>
</evidence>
<dbReference type="CDD" id="cd02165">
    <property type="entry name" value="NMNAT"/>
    <property type="match status" value="1"/>
</dbReference>
<evidence type="ECO:0000313" key="13">
    <source>
        <dbReference type="Proteomes" id="UP000500857"/>
    </source>
</evidence>
<dbReference type="HAMAP" id="MF_00244">
    <property type="entry name" value="NaMN_adenylyltr"/>
    <property type="match status" value="1"/>
</dbReference>
<evidence type="ECO:0000256" key="3">
    <source>
        <dbReference type="ARBA" id="ARBA00022642"/>
    </source>
</evidence>
<dbReference type="Proteomes" id="UP000500857">
    <property type="component" value="Chromosome"/>
</dbReference>
<keyword evidence="5 10" id="KW-0548">Nucleotidyltransferase</keyword>
<dbReference type="EMBL" id="CP051167">
    <property type="protein sequence ID" value="QIZ72987.1"/>
    <property type="molecule type" value="Genomic_DNA"/>
</dbReference>
<dbReference type="PANTHER" id="PTHR39321">
    <property type="entry name" value="NICOTINATE-NUCLEOTIDE ADENYLYLTRANSFERASE-RELATED"/>
    <property type="match status" value="1"/>
</dbReference>
<dbReference type="KEGG" id="oxy:HCG48_22250"/>
<comment type="catalytic activity">
    <reaction evidence="9 10">
        <text>nicotinate beta-D-ribonucleotide + ATP + H(+) = deamido-NAD(+) + diphosphate</text>
        <dbReference type="Rhea" id="RHEA:22860"/>
        <dbReference type="ChEBI" id="CHEBI:15378"/>
        <dbReference type="ChEBI" id="CHEBI:30616"/>
        <dbReference type="ChEBI" id="CHEBI:33019"/>
        <dbReference type="ChEBI" id="CHEBI:57502"/>
        <dbReference type="ChEBI" id="CHEBI:58437"/>
        <dbReference type="EC" id="2.7.7.18"/>
    </reaction>
</comment>
<sequence>MQKIGIFGGTFDPVHRGHEILAEAAFSQGQLDLVLWLPDRRPPHPLKASPSAYEHRCKMVELAIADRREFALFCDPNQPSASRSYAINTFLTLCRAYPDTQWSWILGADAFAKLPQWYRVQDLVDACRWLVAPRPVIGDRPQNSPDPTTGLAERVAAEFSRLGQTLHWQILDLPGIPLSSTAIRRSRRQGNWPCEGLADAVRIYIESHNLYRH</sequence>
<dbReference type="InterPro" id="IPR005248">
    <property type="entry name" value="NadD/NMNAT"/>
</dbReference>
<dbReference type="NCBIfam" id="TIGR00125">
    <property type="entry name" value="cyt_tran_rel"/>
    <property type="match status" value="1"/>
</dbReference>
<dbReference type="RefSeq" id="WP_168571134.1">
    <property type="nucleotide sequence ID" value="NZ_CP051167.1"/>
</dbReference>
<dbReference type="GO" id="GO:0005524">
    <property type="term" value="F:ATP binding"/>
    <property type="evidence" value="ECO:0007669"/>
    <property type="project" value="UniProtKB-KW"/>
</dbReference>
<keyword evidence="13" id="KW-1185">Reference proteome</keyword>
<keyword evidence="7 10" id="KW-0067">ATP-binding</keyword>